<dbReference type="EMBL" id="BSRA01000021">
    <property type="protein sequence ID" value="GLV14947.1"/>
    <property type="molecule type" value="Genomic_DNA"/>
</dbReference>
<name>A0AA37X4F7_9BACL</name>
<evidence type="ECO:0000313" key="1">
    <source>
        <dbReference type="EMBL" id="GLV14947.1"/>
    </source>
</evidence>
<evidence type="ECO:0000313" key="2">
    <source>
        <dbReference type="Proteomes" id="UP001157137"/>
    </source>
</evidence>
<organism evidence="1 2">
    <name type="scientific">Alicyclobacillus hesperidum</name>
    <dbReference type="NCBI Taxonomy" id="89784"/>
    <lineage>
        <taxon>Bacteria</taxon>
        <taxon>Bacillati</taxon>
        <taxon>Bacillota</taxon>
        <taxon>Bacilli</taxon>
        <taxon>Bacillales</taxon>
        <taxon>Alicyclobacillaceae</taxon>
        <taxon>Alicyclobacillus</taxon>
    </lineage>
</organism>
<accession>A0AA37X4F7</accession>
<protein>
    <submittedName>
        <fullName evidence="1">Uncharacterized protein</fullName>
    </submittedName>
</protein>
<comment type="caution">
    <text evidence="1">The sequence shown here is derived from an EMBL/GenBank/DDBJ whole genome shotgun (WGS) entry which is preliminary data.</text>
</comment>
<dbReference type="AlphaFoldDB" id="A0AA37X4F7"/>
<reference evidence="1" key="1">
    <citation type="submission" date="2023-02" db="EMBL/GenBank/DDBJ databases">
        <title>Proposal of a novel subspecies: Alicyclobacillus hesperidum subspecies aegle.</title>
        <authorList>
            <person name="Goto K."/>
            <person name="Fujii T."/>
            <person name="Yasui K."/>
            <person name="Mochida K."/>
            <person name="Kato-Tanaka Y."/>
            <person name="Morohoshi S."/>
            <person name="An S.Y."/>
            <person name="Kasai H."/>
            <person name="Yokota A."/>
        </authorList>
    </citation>
    <scope>NUCLEOTIDE SEQUENCE</scope>
    <source>
        <strain evidence="1">DSM 12766</strain>
    </source>
</reference>
<dbReference type="Proteomes" id="UP001157137">
    <property type="component" value="Unassembled WGS sequence"/>
</dbReference>
<proteinExistence type="predicted"/>
<sequence>MADLQKLGKAEPVPALCTEGLAYLPVISLDNNSLWQLTGYHTGMVQFS</sequence>
<gene>
    <name evidence="1" type="ORF">Heshes_26320</name>
</gene>